<dbReference type="AlphaFoldDB" id="A0A3E0AUU4"/>
<reference evidence="2 3" key="1">
    <citation type="submission" date="2018-08" db="EMBL/GenBank/DDBJ databases">
        <title>Genomic Encyclopedia of Type Strains, Phase IV (KMG-IV): sequencing the most valuable type-strain genomes for metagenomic binning, comparative biology and taxonomic classification.</title>
        <authorList>
            <person name="Goeker M."/>
        </authorList>
    </citation>
    <scope>NUCLEOTIDE SEQUENCE [LARGE SCALE GENOMIC DNA]</scope>
    <source>
        <strain evidence="2 3">DSM 17274</strain>
    </source>
</reference>
<proteinExistence type="predicted"/>
<organism evidence="2 3">
    <name type="scientific">Jeotgalicoccus halotolerans</name>
    <dbReference type="NCBI Taxonomy" id="157227"/>
    <lineage>
        <taxon>Bacteria</taxon>
        <taxon>Bacillati</taxon>
        <taxon>Bacillota</taxon>
        <taxon>Bacilli</taxon>
        <taxon>Bacillales</taxon>
        <taxon>Staphylococcaceae</taxon>
        <taxon>Jeotgalicoccus</taxon>
    </lineage>
</organism>
<evidence type="ECO:0000313" key="2">
    <source>
        <dbReference type="EMBL" id="REG23499.1"/>
    </source>
</evidence>
<dbReference type="GO" id="GO:0006749">
    <property type="term" value="P:glutathione metabolic process"/>
    <property type="evidence" value="ECO:0007669"/>
    <property type="project" value="TreeGrafter"/>
</dbReference>
<keyword evidence="3" id="KW-1185">Reference proteome</keyword>
<dbReference type="PANTHER" id="PTHR11365:SF23">
    <property type="entry name" value="HYPOTHETICAL 5-OXOPROLINASE (EUROFUNG)-RELATED"/>
    <property type="match status" value="1"/>
</dbReference>
<dbReference type="OrthoDB" id="102473at2"/>
<gene>
    <name evidence="2" type="ORF">DFR63_1875</name>
</gene>
<dbReference type="GO" id="GO:0005829">
    <property type="term" value="C:cytosol"/>
    <property type="evidence" value="ECO:0007669"/>
    <property type="project" value="TreeGrafter"/>
</dbReference>
<dbReference type="Pfam" id="PF02538">
    <property type="entry name" value="Hydantoinase_B"/>
    <property type="match status" value="1"/>
</dbReference>
<accession>A0A3E0AUU4</accession>
<dbReference type="Proteomes" id="UP000257076">
    <property type="component" value="Unassembled WGS sequence"/>
</dbReference>
<feature type="domain" description="Hydantoinase B/oxoprolinase" evidence="1">
    <location>
        <begin position="7"/>
        <end position="529"/>
    </location>
</feature>
<dbReference type="GO" id="GO:0017168">
    <property type="term" value="F:5-oxoprolinase (ATP-hydrolyzing) activity"/>
    <property type="evidence" value="ECO:0007669"/>
    <property type="project" value="TreeGrafter"/>
</dbReference>
<dbReference type="EMBL" id="QUMW01000013">
    <property type="protein sequence ID" value="REG23499.1"/>
    <property type="molecule type" value="Genomic_DNA"/>
</dbReference>
<dbReference type="PANTHER" id="PTHR11365">
    <property type="entry name" value="5-OXOPROLINASE RELATED"/>
    <property type="match status" value="1"/>
</dbReference>
<dbReference type="InterPro" id="IPR045079">
    <property type="entry name" value="Oxoprolinase-like"/>
</dbReference>
<protein>
    <submittedName>
        <fullName evidence="2">N-methylhydantoinase B</fullName>
    </submittedName>
</protein>
<evidence type="ECO:0000259" key="1">
    <source>
        <dbReference type="Pfam" id="PF02538"/>
    </source>
</evidence>
<evidence type="ECO:0000313" key="3">
    <source>
        <dbReference type="Proteomes" id="UP000257076"/>
    </source>
</evidence>
<sequence length="559" mass="61274">MKSYKTNPFTYEVIKDALIATGEEMFIALAKTSMSPIVYEVLDYACGLTNHKGELVTQGNGVTGFIGMLSFMVKDTIEKHGDTIKEGDIFIINDPYKGGGSHLNDVGLVMPIFYKGQLISFVANKAHWTDVGGKDPGSMSTNSTEIYQEGLQFACLRLFSEGEVNDPLLKFIETNVRHPEISIGDLWAQVASLRTGEKRLKELCEKYESEVIIESMERFLDQGERLALKEIEKLPKGTFELSDLIDDDGITDDQINIQIKITITDNEFICDFTGTDTQVQGPINSSYTGLVSSVRTIFLAITNPAQDINDGAFRPLTVIAEKGSVVNTSSPAPTSMYWESMLYGSELIWKSLAPYLPDKLTAGHLMSVCTVIMGGKHPDKDGDFLIVEPSVGGWGAGNNQDGDTGQFCILDGETFNVPVEIAETTYGVIIDEYSMRTDGAGAGKHRGGPGVIRSYRALTDNQFFTASYGHHKLNVWGSAGGMDGSNNEFLIEKADGTVDGPFGKYNQYKLNKGDKVVLKTATGGGYGDPKERSKKDVENDILNGYITVEQANRFYGYSR</sequence>
<dbReference type="InterPro" id="IPR003692">
    <property type="entry name" value="Hydantoinase_B"/>
</dbReference>
<dbReference type="RefSeq" id="WP_115885654.1">
    <property type="nucleotide sequence ID" value="NZ_CBCSHX010000004.1"/>
</dbReference>
<name>A0A3E0AUU4_9STAP</name>
<comment type="caution">
    <text evidence="2">The sequence shown here is derived from an EMBL/GenBank/DDBJ whole genome shotgun (WGS) entry which is preliminary data.</text>
</comment>